<dbReference type="AlphaFoldDB" id="A0A1Y1WCU3"/>
<gene>
    <name evidence="6" type="ORF">BCR32DRAFT_297325</name>
</gene>
<evidence type="ECO:0000256" key="5">
    <source>
        <dbReference type="SAM" id="Phobius"/>
    </source>
</evidence>
<dbReference type="SUPFAM" id="SSF52047">
    <property type="entry name" value="RNI-like"/>
    <property type="match status" value="1"/>
</dbReference>
<dbReference type="PANTHER" id="PTHR48056">
    <property type="entry name" value="LRR RECEPTOR-LIKE SERINE/THREONINE-PROTEIN KINASE-RELATED"/>
    <property type="match status" value="1"/>
</dbReference>
<reference evidence="6 7" key="2">
    <citation type="submission" date="2016-08" db="EMBL/GenBank/DDBJ databases">
        <title>Pervasive Adenine N6-methylation of Active Genes in Fungi.</title>
        <authorList>
            <consortium name="DOE Joint Genome Institute"/>
            <person name="Mondo S.J."/>
            <person name="Dannebaum R.O."/>
            <person name="Kuo R.C."/>
            <person name="Labutti K."/>
            <person name="Haridas S."/>
            <person name="Kuo A."/>
            <person name="Salamov A."/>
            <person name="Ahrendt S.R."/>
            <person name="Lipzen A."/>
            <person name="Sullivan W."/>
            <person name="Andreopoulos W.B."/>
            <person name="Clum A."/>
            <person name="Lindquist E."/>
            <person name="Daum C."/>
            <person name="Ramamoorthy G.K."/>
            <person name="Gryganskyi A."/>
            <person name="Culley D."/>
            <person name="Magnuson J.K."/>
            <person name="James T.Y."/>
            <person name="O'Malley M.A."/>
            <person name="Stajich J.E."/>
            <person name="Spatafora J.W."/>
            <person name="Visel A."/>
            <person name="Grigoriev I.V."/>
        </authorList>
    </citation>
    <scope>NUCLEOTIDE SEQUENCE [LARGE SCALE GENOMIC DNA]</scope>
    <source>
        <strain evidence="6 7">S4</strain>
    </source>
</reference>
<proteinExistence type="predicted"/>
<dbReference type="InterPro" id="IPR001611">
    <property type="entry name" value="Leu-rich_rpt"/>
</dbReference>
<keyword evidence="4" id="KW-0067">ATP-binding</keyword>
<keyword evidence="3" id="KW-0547">Nucleotide-binding</keyword>
<dbReference type="Proteomes" id="UP000193944">
    <property type="component" value="Unassembled WGS sequence"/>
</dbReference>
<keyword evidence="2" id="KW-0677">Repeat</keyword>
<evidence type="ECO:0000256" key="1">
    <source>
        <dbReference type="ARBA" id="ARBA00022614"/>
    </source>
</evidence>
<reference evidence="6 7" key="1">
    <citation type="submission" date="2016-08" db="EMBL/GenBank/DDBJ databases">
        <title>A Parts List for Fungal Cellulosomes Revealed by Comparative Genomics.</title>
        <authorList>
            <consortium name="DOE Joint Genome Institute"/>
            <person name="Haitjema C.H."/>
            <person name="Gilmore S.P."/>
            <person name="Henske J.K."/>
            <person name="Solomon K.V."/>
            <person name="De Groot R."/>
            <person name="Kuo A."/>
            <person name="Mondo S.J."/>
            <person name="Salamov A.A."/>
            <person name="Labutti K."/>
            <person name="Zhao Z."/>
            <person name="Chiniquy J."/>
            <person name="Barry K."/>
            <person name="Brewer H.M."/>
            <person name="Purvine S.O."/>
            <person name="Wright A.T."/>
            <person name="Boxma B."/>
            <person name="Van Alen T."/>
            <person name="Hackstein J.H."/>
            <person name="Baker S.E."/>
            <person name="Grigoriev I.V."/>
            <person name="O'Malley M.A."/>
        </authorList>
    </citation>
    <scope>NUCLEOTIDE SEQUENCE [LARGE SCALE GENOMIC DNA]</scope>
    <source>
        <strain evidence="6 7">S4</strain>
    </source>
</reference>
<evidence type="ECO:0000256" key="3">
    <source>
        <dbReference type="ARBA" id="ARBA00022741"/>
    </source>
</evidence>
<evidence type="ECO:0000256" key="4">
    <source>
        <dbReference type="ARBA" id="ARBA00022840"/>
    </source>
</evidence>
<accession>A0A1Y1WCU3</accession>
<keyword evidence="5" id="KW-0812">Transmembrane</keyword>
<comment type="caution">
    <text evidence="6">The sequence shown here is derived from an EMBL/GenBank/DDBJ whole genome shotgun (WGS) entry which is preliminary data.</text>
</comment>
<evidence type="ECO:0000313" key="6">
    <source>
        <dbReference type="EMBL" id="ORX71046.1"/>
    </source>
</evidence>
<dbReference type="Gene3D" id="3.80.10.10">
    <property type="entry name" value="Ribonuclease Inhibitor"/>
    <property type="match status" value="1"/>
</dbReference>
<name>A0A1Y1WCU3_9FUNG</name>
<dbReference type="GO" id="GO:0033612">
    <property type="term" value="F:receptor serine/threonine kinase binding"/>
    <property type="evidence" value="ECO:0007669"/>
    <property type="project" value="TreeGrafter"/>
</dbReference>
<dbReference type="Pfam" id="PF12799">
    <property type="entry name" value="LRR_4"/>
    <property type="match status" value="1"/>
</dbReference>
<protein>
    <submittedName>
        <fullName evidence="6">L domain-like protein</fullName>
    </submittedName>
</protein>
<dbReference type="InterPro" id="IPR032675">
    <property type="entry name" value="LRR_dom_sf"/>
</dbReference>
<dbReference type="OrthoDB" id="1053178at2759"/>
<evidence type="ECO:0000256" key="2">
    <source>
        <dbReference type="ARBA" id="ARBA00022737"/>
    </source>
</evidence>
<keyword evidence="7" id="KW-1185">Reference proteome</keyword>
<dbReference type="PROSITE" id="PS51450">
    <property type="entry name" value="LRR"/>
    <property type="match status" value="2"/>
</dbReference>
<dbReference type="InterPro" id="IPR025875">
    <property type="entry name" value="Leu-rich_rpt_4"/>
</dbReference>
<dbReference type="STRING" id="1754192.A0A1Y1WCU3"/>
<dbReference type="EMBL" id="MCFG01000405">
    <property type="protein sequence ID" value="ORX71046.1"/>
    <property type="molecule type" value="Genomic_DNA"/>
</dbReference>
<evidence type="ECO:0000313" key="7">
    <source>
        <dbReference type="Proteomes" id="UP000193944"/>
    </source>
</evidence>
<keyword evidence="5" id="KW-0472">Membrane</keyword>
<keyword evidence="5" id="KW-1133">Transmembrane helix</keyword>
<dbReference type="PANTHER" id="PTHR48056:SF81">
    <property type="entry name" value="RECEPTOR PROTEIN-TYROSINE KINASE CEPR1"/>
    <property type="match status" value="1"/>
</dbReference>
<dbReference type="GO" id="GO:0005524">
    <property type="term" value="F:ATP binding"/>
    <property type="evidence" value="ECO:0007669"/>
    <property type="project" value="UniProtKB-KW"/>
</dbReference>
<organism evidence="6 7">
    <name type="scientific">Anaeromyces robustus</name>
    <dbReference type="NCBI Taxonomy" id="1754192"/>
    <lineage>
        <taxon>Eukaryota</taxon>
        <taxon>Fungi</taxon>
        <taxon>Fungi incertae sedis</taxon>
        <taxon>Chytridiomycota</taxon>
        <taxon>Chytridiomycota incertae sedis</taxon>
        <taxon>Neocallimastigomycetes</taxon>
        <taxon>Neocallimastigales</taxon>
        <taxon>Neocallimastigaceae</taxon>
        <taxon>Anaeromyces</taxon>
    </lineage>
</organism>
<dbReference type="InterPro" id="IPR050647">
    <property type="entry name" value="Plant_LRR-RLKs"/>
</dbReference>
<keyword evidence="1" id="KW-0433">Leucine-rich repeat</keyword>
<sequence>MNNGIIQINKIINNSNLERISNNTKIKEIGTLDLRNNSFTEFPKELYNSERINNIIFDNNKMSGELKLLDSLVSFSGNNNFFNSIIHNNSSITELYLSNNDFNDISFDNITNLKKLKKLDLSGNKKITKIPSSIKEIFSLEELNLSNTNITTISKYIYNMTFLNNLDISNNPQLKTKIINFYKPVKCNFENTNILCYEPGSCENIDSNKYKPCTEKEIEEIKSIYIGGEYMDYNSEKSFEFSKSIIIIIIFISIILLIISIKFAQSRYKKRKFEKTRNRVIESKRKAHENDNQNLKYTENNINSEINITDNPSDIPLNELVPSNEPYIPMAEPIYETNDNKSKEKAYHDEKFIVNSPSIPTAELVRNYDNNDIYIRNTNVNNNNDILPRYSELDEHDDVEPVNDKISYELLLNSNNTR</sequence>
<feature type="transmembrane region" description="Helical" evidence="5">
    <location>
        <begin position="245"/>
        <end position="264"/>
    </location>
</feature>